<feature type="compositionally biased region" description="Acidic residues" evidence="1">
    <location>
        <begin position="156"/>
        <end position="173"/>
    </location>
</feature>
<dbReference type="EMBL" id="KE148151">
    <property type="protein sequence ID" value="EPE07309.1"/>
    <property type="molecule type" value="Genomic_DNA"/>
</dbReference>
<accession>S3C1A4</accession>
<dbReference type="OMA" id="MCLESRH"/>
<gene>
    <name evidence="3" type="ORF">F503_07960</name>
</gene>
<dbReference type="AlphaFoldDB" id="S3C1A4"/>
<reference evidence="3 4" key="1">
    <citation type="journal article" date="2013" name="BMC Genomics">
        <title>The genome and transcriptome of the pine saprophyte Ophiostoma piceae, and a comparison with the bark beetle-associated pine pathogen Grosmannia clavigera.</title>
        <authorList>
            <person name="Haridas S."/>
            <person name="Wang Y."/>
            <person name="Lim L."/>
            <person name="Massoumi Alamouti S."/>
            <person name="Jackman S."/>
            <person name="Docking R."/>
            <person name="Robertson G."/>
            <person name="Birol I."/>
            <person name="Bohlmann J."/>
            <person name="Breuil C."/>
        </authorList>
    </citation>
    <scope>NUCLEOTIDE SEQUENCE [LARGE SCALE GENOMIC DNA]</scope>
    <source>
        <strain evidence="3 4">UAMH 11346</strain>
    </source>
</reference>
<feature type="transmembrane region" description="Helical" evidence="2">
    <location>
        <begin position="572"/>
        <end position="590"/>
    </location>
</feature>
<proteinExistence type="predicted"/>
<evidence type="ECO:0000313" key="4">
    <source>
        <dbReference type="Proteomes" id="UP000016923"/>
    </source>
</evidence>
<feature type="transmembrane region" description="Helical" evidence="2">
    <location>
        <begin position="611"/>
        <end position="636"/>
    </location>
</feature>
<organism evidence="3 4">
    <name type="scientific">Ophiostoma piceae (strain UAMH 11346)</name>
    <name type="common">Sap stain fungus</name>
    <dbReference type="NCBI Taxonomy" id="1262450"/>
    <lineage>
        <taxon>Eukaryota</taxon>
        <taxon>Fungi</taxon>
        <taxon>Dikarya</taxon>
        <taxon>Ascomycota</taxon>
        <taxon>Pezizomycotina</taxon>
        <taxon>Sordariomycetes</taxon>
        <taxon>Sordariomycetidae</taxon>
        <taxon>Ophiostomatales</taxon>
        <taxon>Ophiostomataceae</taxon>
        <taxon>Ophiostoma</taxon>
    </lineage>
</organism>
<dbReference type="HOGENOM" id="CLU_015358_0_0_1"/>
<keyword evidence="2" id="KW-0472">Membrane</keyword>
<name>S3C1A4_OPHP1</name>
<feature type="compositionally biased region" description="Low complexity" evidence="1">
    <location>
        <begin position="24"/>
        <end position="44"/>
    </location>
</feature>
<evidence type="ECO:0000256" key="1">
    <source>
        <dbReference type="SAM" id="MobiDB-lite"/>
    </source>
</evidence>
<dbReference type="eggNOG" id="ENOG502S0CM">
    <property type="taxonomic scope" value="Eukaryota"/>
</dbReference>
<dbReference type="Proteomes" id="UP000016923">
    <property type="component" value="Unassembled WGS sequence"/>
</dbReference>
<keyword evidence="2" id="KW-0812">Transmembrane</keyword>
<evidence type="ECO:0000256" key="2">
    <source>
        <dbReference type="SAM" id="Phobius"/>
    </source>
</evidence>
<dbReference type="STRING" id="1262450.S3C1A4"/>
<feature type="region of interest" description="Disordered" evidence="1">
    <location>
        <begin position="139"/>
        <end position="197"/>
    </location>
</feature>
<keyword evidence="2" id="KW-1133">Transmembrane helix</keyword>
<keyword evidence="4" id="KW-1185">Reference proteome</keyword>
<sequence length="1012" mass="108992">MEETTTASHHVPFTDTIEPNCYQSTSISAPASDSPSATAPISDSSSHDELTPSTYPILTASQTSTCSSSLRFPKPEGSNLLAHWVTSSSTNTADTMHSSAVLDETSSLADSAYELISSTDGESQDGRATDSLADSIAGSFIYPRPDDVHSLNGNEPEYDNESDDYVDDEEQDGDGPSSRRFPHARRDTQTRNTPVQSQLYNIAHGGVALGSVDSDARRSSQADSIRYAEQSLCNPSTQSVSSLGYDSSNSDISGGYSTLSHSIEFEEHDNAKVHNGIVAVKHTIRDFSEAESAIIAANMGMTLGAPKRLAATVCQTMSHNCLSTREPLRVLYVGSDAAYNDIMYKISSALLASAPPSGSAQGSAERRHSSTPGIYNIMPISSFGSAKVPEIDEIQLMGVSEYYIKVERCVKAEETASALGSIGGTYSIELDSGASHVSNPSPGRPTVTPAWTLPQVAVFFVSGNDDLQTETTRNVTWEIMSRHAVPSIFISNTQSFTRSPSAGRWQSSIDQASVHLSLESRDPSKKGSPERLPIDLGSFLNIDARQMNRNIAYLTGLQDTHKKSASKLRNEASTNIAGLVFAMALVAVGRNPSPQYANAANSYVTLLKTRYRAIIVTALISMLVLAAPQLAIYSLGPVLSTYMPSQASAGITGTGFNTLQGDSTTITPTPYSHRNPSTQASVSPSICSIPTIAPTVTISFVTTKTVEVLVPEPTTATSAAFGGFLTEKAHNQKATQPVADMKLKSTGCSIQVHSSHEILVKVSAHTKTKWLAKGAIDIDVWQGQKKLKSKLSTTDEGIIIEIDRNDAFGVMNVSIVTTIRPKINETFAVDFGKATMAQLLEVSLNQWQNSIRQAANTGLGVASQAKDAIIGYTHDHPTVLPASAYTVLKNASSLVGNAASGIQGARDSMVTSYKRIRDIESILPQLALEKTQNFVRDLKALSRRERLKNEASLGIVRAQVKSKLLWLRLRGKTDEHKRYASQASSFISLFESEIRAPMPDESKKRAATWYSW</sequence>
<evidence type="ECO:0000313" key="3">
    <source>
        <dbReference type="EMBL" id="EPE07309.1"/>
    </source>
</evidence>
<feature type="region of interest" description="Disordered" evidence="1">
    <location>
        <begin position="1"/>
        <end position="58"/>
    </location>
</feature>
<protein>
    <submittedName>
        <fullName evidence="3">Uncharacterized protein</fullName>
    </submittedName>
</protein>
<dbReference type="OrthoDB" id="4925544at2759"/>
<dbReference type="VEuPathDB" id="FungiDB:F503_07960"/>